<dbReference type="GO" id="GO:0032993">
    <property type="term" value="C:protein-DNA complex"/>
    <property type="evidence" value="ECO:0007669"/>
    <property type="project" value="TreeGrafter"/>
</dbReference>
<dbReference type="SMART" id="SM00862">
    <property type="entry name" value="Trans_reg_C"/>
    <property type="match status" value="1"/>
</dbReference>
<accession>A0A344L069</accession>
<evidence type="ECO:0000256" key="7">
    <source>
        <dbReference type="PROSITE-ProRule" id="PRU01091"/>
    </source>
</evidence>
<dbReference type="GO" id="GO:0000976">
    <property type="term" value="F:transcription cis-regulatory region binding"/>
    <property type="evidence" value="ECO:0007669"/>
    <property type="project" value="TreeGrafter"/>
</dbReference>
<evidence type="ECO:0000256" key="3">
    <source>
        <dbReference type="ARBA" id="ARBA00023015"/>
    </source>
</evidence>
<dbReference type="CDD" id="cd00383">
    <property type="entry name" value="trans_reg_C"/>
    <property type="match status" value="1"/>
</dbReference>
<dbReference type="InterPro" id="IPR001789">
    <property type="entry name" value="Sig_transdc_resp-reg_receiver"/>
</dbReference>
<feature type="domain" description="OmpR/PhoB-type" evidence="9">
    <location>
        <begin position="123"/>
        <end position="222"/>
    </location>
</feature>
<dbReference type="InterPro" id="IPR011006">
    <property type="entry name" value="CheY-like_superfamily"/>
</dbReference>
<dbReference type="InterPro" id="IPR001867">
    <property type="entry name" value="OmpR/PhoB-type_DNA-bd"/>
</dbReference>
<reference evidence="10 11" key="1">
    <citation type="submission" date="2016-04" db="EMBL/GenBank/DDBJ databases">
        <title>Complete genome sequence and analysis of deep-sea sediment isolate, Amycolatopsis sp. WP1.</title>
        <authorList>
            <person name="Wang H."/>
            <person name="Chen S."/>
            <person name="Wu Q."/>
        </authorList>
    </citation>
    <scope>NUCLEOTIDE SEQUENCE [LARGE SCALE GENOMIC DNA]</scope>
    <source>
        <strain evidence="10 11">WP1</strain>
    </source>
</reference>
<gene>
    <name evidence="10" type="ORF">A4R43_01975</name>
</gene>
<proteinExistence type="predicted"/>
<dbReference type="PROSITE" id="PS51755">
    <property type="entry name" value="OMPR_PHOB"/>
    <property type="match status" value="1"/>
</dbReference>
<feature type="modified residue" description="4-aspartylphosphate" evidence="6">
    <location>
        <position position="52"/>
    </location>
</feature>
<dbReference type="EMBL" id="CP015163">
    <property type="protein sequence ID" value="AXB41443.1"/>
    <property type="molecule type" value="Genomic_DNA"/>
</dbReference>
<evidence type="ECO:0000256" key="1">
    <source>
        <dbReference type="ARBA" id="ARBA00022553"/>
    </source>
</evidence>
<dbReference type="SUPFAM" id="SSF46894">
    <property type="entry name" value="C-terminal effector domain of the bipartite response regulators"/>
    <property type="match status" value="1"/>
</dbReference>
<keyword evidence="2" id="KW-0902">Two-component regulatory system</keyword>
<dbReference type="AlphaFoldDB" id="A0A344L069"/>
<dbReference type="InterPro" id="IPR016032">
    <property type="entry name" value="Sig_transdc_resp-reg_C-effctor"/>
</dbReference>
<protein>
    <submittedName>
        <fullName evidence="10">DNA-binding response regulator</fullName>
    </submittedName>
</protein>
<dbReference type="KEGG" id="aab:A4R43_01975"/>
<dbReference type="CDD" id="cd17574">
    <property type="entry name" value="REC_OmpR"/>
    <property type="match status" value="1"/>
</dbReference>
<evidence type="ECO:0000256" key="2">
    <source>
        <dbReference type="ARBA" id="ARBA00023012"/>
    </source>
</evidence>
<dbReference type="Pfam" id="PF00072">
    <property type="entry name" value="Response_reg"/>
    <property type="match status" value="1"/>
</dbReference>
<dbReference type="RefSeq" id="WP_162788800.1">
    <property type="nucleotide sequence ID" value="NZ_CP015163.1"/>
</dbReference>
<feature type="DNA-binding region" description="OmpR/PhoB-type" evidence="7">
    <location>
        <begin position="123"/>
        <end position="222"/>
    </location>
</feature>
<dbReference type="Gene3D" id="6.10.250.690">
    <property type="match status" value="1"/>
</dbReference>
<keyword evidence="5" id="KW-0804">Transcription</keyword>
<keyword evidence="4 7" id="KW-0238">DNA-binding</keyword>
<name>A0A344L069_9PSEU</name>
<dbReference type="InterPro" id="IPR036388">
    <property type="entry name" value="WH-like_DNA-bd_sf"/>
</dbReference>
<dbReference type="PANTHER" id="PTHR48111">
    <property type="entry name" value="REGULATOR OF RPOS"/>
    <property type="match status" value="1"/>
</dbReference>
<keyword evidence="11" id="KW-1185">Reference proteome</keyword>
<evidence type="ECO:0000256" key="4">
    <source>
        <dbReference type="ARBA" id="ARBA00023125"/>
    </source>
</evidence>
<dbReference type="SMART" id="SM00448">
    <property type="entry name" value="REC"/>
    <property type="match status" value="1"/>
</dbReference>
<dbReference type="Proteomes" id="UP000250434">
    <property type="component" value="Chromosome"/>
</dbReference>
<dbReference type="PROSITE" id="PS50110">
    <property type="entry name" value="RESPONSE_REGULATORY"/>
    <property type="match status" value="1"/>
</dbReference>
<dbReference type="FunFam" id="3.40.50.2300:FF:000001">
    <property type="entry name" value="DNA-binding response regulator PhoB"/>
    <property type="match status" value="1"/>
</dbReference>
<evidence type="ECO:0000259" key="8">
    <source>
        <dbReference type="PROSITE" id="PS50110"/>
    </source>
</evidence>
<dbReference type="FunFam" id="1.10.10.10:FF:000018">
    <property type="entry name" value="DNA-binding response regulator ResD"/>
    <property type="match status" value="1"/>
</dbReference>
<keyword evidence="3" id="KW-0805">Transcription regulation</keyword>
<dbReference type="Gene3D" id="3.40.50.2300">
    <property type="match status" value="1"/>
</dbReference>
<dbReference type="Pfam" id="PF00486">
    <property type="entry name" value="Trans_reg_C"/>
    <property type="match status" value="1"/>
</dbReference>
<feature type="domain" description="Response regulatory" evidence="8">
    <location>
        <begin position="3"/>
        <end position="116"/>
    </location>
</feature>
<evidence type="ECO:0000259" key="9">
    <source>
        <dbReference type="PROSITE" id="PS51755"/>
    </source>
</evidence>
<dbReference type="GO" id="GO:0006355">
    <property type="term" value="P:regulation of DNA-templated transcription"/>
    <property type="evidence" value="ECO:0007669"/>
    <property type="project" value="InterPro"/>
</dbReference>
<dbReference type="SUPFAM" id="SSF52172">
    <property type="entry name" value="CheY-like"/>
    <property type="match status" value="1"/>
</dbReference>
<dbReference type="GO" id="GO:0005829">
    <property type="term" value="C:cytosol"/>
    <property type="evidence" value="ECO:0007669"/>
    <property type="project" value="TreeGrafter"/>
</dbReference>
<evidence type="ECO:0000313" key="10">
    <source>
        <dbReference type="EMBL" id="AXB41443.1"/>
    </source>
</evidence>
<keyword evidence="1 6" id="KW-0597">Phosphoprotein</keyword>
<evidence type="ECO:0000256" key="6">
    <source>
        <dbReference type="PROSITE-ProRule" id="PRU00169"/>
    </source>
</evidence>
<dbReference type="PANTHER" id="PTHR48111:SF1">
    <property type="entry name" value="TWO-COMPONENT RESPONSE REGULATOR ORR33"/>
    <property type="match status" value="1"/>
</dbReference>
<dbReference type="InterPro" id="IPR039420">
    <property type="entry name" value="WalR-like"/>
</dbReference>
<dbReference type="GO" id="GO:0000156">
    <property type="term" value="F:phosphorelay response regulator activity"/>
    <property type="evidence" value="ECO:0007669"/>
    <property type="project" value="TreeGrafter"/>
</dbReference>
<organism evidence="10 11">
    <name type="scientific">Amycolatopsis albispora</name>
    <dbReference type="NCBI Taxonomy" id="1804986"/>
    <lineage>
        <taxon>Bacteria</taxon>
        <taxon>Bacillati</taxon>
        <taxon>Actinomycetota</taxon>
        <taxon>Actinomycetes</taxon>
        <taxon>Pseudonocardiales</taxon>
        <taxon>Pseudonocardiaceae</taxon>
        <taxon>Amycolatopsis</taxon>
    </lineage>
</organism>
<evidence type="ECO:0000256" key="5">
    <source>
        <dbReference type="ARBA" id="ARBA00023163"/>
    </source>
</evidence>
<dbReference type="Gene3D" id="1.10.10.10">
    <property type="entry name" value="Winged helix-like DNA-binding domain superfamily/Winged helix DNA-binding domain"/>
    <property type="match status" value="1"/>
</dbReference>
<evidence type="ECO:0000313" key="11">
    <source>
        <dbReference type="Proteomes" id="UP000250434"/>
    </source>
</evidence>
<sequence>MTAVLLVEDDEHIREALGLSLADHGFDVVEAVSGEQALSVVESTPVDVVLLDLMLPGIDGMTVCRSLRSRGDLPIIMVTARTDTRDVIDGLEAGADDYVTKPLIAGELAARIRALLRRRGPGRTELVAGALKIHPGTGEVVRDGEPLHLTRTEFRLLSELAAAGGDVVTREQLLQRVWGYDYFGDTRLLDVHIRRLRRKVELDPDEPALVLTVRGVGYRVHQDAG</sequence>